<dbReference type="InterPro" id="IPR053714">
    <property type="entry name" value="Iso_Racemase_Enz_sf"/>
</dbReference>
<gene>
    <name evidence="2" type="ORF">FWJ32_05975</name>
</gene>
<dbReference type="AlphaFoldDB" id="A0A5D8QEM7"/>
<sequence>MRLKVIMPVITEMWNRDALSLMQAVASKDSNIVIKNIEGGPISIESEYDEVLSAPYVLKETIQAEKEGFDAVIIYCFSNPGLYAAREKVSIPVIGIGEAAQIMAYCLGERIGIITTIKNSVIRNIKKSKIIGTADKVCSVVPLDIPVMELSNNELVEKKLHSIMIKLLDDGVDTVIFGCGSIMHMKEKMMEKYRIPVIIPGEAAVKLAEALVCMNISHSKKAYPYPPLKKRTGYQFEV</sequence>
<dbReference type="PANTHER" id="PTHR28047:SF5">
    <property type="entry name" value="PROTEIN DCG1"/>
    <property type="match status" value="1"/>
</dbReference>
<dbReference type="InterPro" id="IPR052186">
    <property type="entry name" value="Hydantoin_racemase-like"/>
</dbReference>
<keyword evidence="3" id="KW-1185">Reference proteome</keyword>
<comment type="similarity">
    <text evidence="1">Belongs to the HyuE racemase family.</text>
</comment>
<accession>A0A5D8QEM7</accession>
<dbReference type="Proteomes" id="UP000322976">
    <property type="component" value="Unassembled WGS sequence"/>
</dbReference>
<dbReference type="Pfam" id="PF01177">
    <property type="entry name" value="Asp_Glu_race"/>
    <property type="match status" value="1"/>
</dbReference>
<comment type="caution">
    <text evidence="2">The sequence shown here is derived from an EMBL/GenBank/DDBJ whole genome shotgun (WGS) entry which is preliminary data.</text>
</comment>
<reference evidence="2 3" key="1">
    <citation type="submission" date="2019-08" db="EMBL/GenBank/DDBJ databases">
        <title>Calorimonas adulescens gen. nov., sp. nov., an anaerobic thermophilic bacterium from Sakhalin hot spring.</title>
        <authorList>
            <person name="Khomyakova M.A."/>
            <person name="Merkel A.Y."/>
            <person name="Novikov A."/>
            <person name="Bonch-Osmolovskaya E.A."/>
            <person name="Slobodkin A.I."/>
        </authorList>
    </citation>
    <scope>NUCLEOTIDE SEQUENCE [LARGE SCALE GENOMIC DNA]</scope>
    <source>
        <strain evidence="2 3">A05MB</strain>
    </source>
</reference>
<dbReference type="Gene3D" id="3.40.50.12500">
    <property type="match status" value="1"/>
</dbReference>
<dbReference type="InterPro" id="IPR015942">
    <property type="entry name" value="Asp/Glu/hydantoin_racemase"/>
</dbReference>
<organism evidence="2 3">
    <name type="scientific">Calorimonas adulescens</name>
    <dbReference type="NCBI Taxonomy" id="2606906"/>
    <lineage>
        <taxon>Bacteria</taxon>
        <taxon>Bacillati</taxon>
        <taxon>Bacillota</taxon>
        <taxon>Clostridia</taxon>
        <taxon>Thermoanaerobacterales</taxon>
        <taxon>Thermoanaerobacteraceae</taxon>
        <taxon>Calorimonas</taxon>
    </lineage>
</organism>
<evidence type="ECO:0000313" key="2">
    <source>
        <dbReference type="EMBL" id="TZE82296.1"/>
    </source>
</evidence>
<evidence type="ECO:0000256" key="1">
    <source>
        <dbReference type="ARBA" id="ARBA00038414"/>
    </source>
</evidence>
<dbReference type="RefSeq" id="WP_149545059.1">
    <property type="nucleotide sequence ID" value="NZ_VTPS01000007.1"/>
</dbReference>
<dbReference type="PANTHER" id="PTHR28047">
    <property type="entry name" value="PROTEIN DCG1"/>
    <property type="match status" value="1"/>
</dbReference>
<evidence type="ECO:0008006" key="4">
    <source>
        <dbReference type="Google" id="ProtNLM"/>
    </source>
</evidence>
<dbReference type="GO" id="GO:0047661">
    <property type="term" value="F:amino-acid racemase activity"/>
    <property type="evidence" value="ECO:0007669"/>
    <property type="project" value="InterPro"/>
</dbReference>
<name>A0A5D8QEM7_9THEO</name>
<proteinExistence type="inferred from homology"/>
<dbReference type="EMBL" id="VTPS01000007">
    <property type="protein sequence ID" value="TZE82296.1"/>
    <property type="molecule type" value="Genomic_DNA"/>
</dbReference>
<evidence type="ECO:0000313" key="3">
    <source>
        <dbReference type="Proteomes" id="UP000322976"/>
    </source>
</evidence>
<protein>
    <recommendedName>
        <fullName evidence="4">Hydrogenase expression protein HupH</fullName>
    </recommendedName>
</protein>